<feature type="binding site" description="covalent" evidence="8">
    <location>
        <position position="128"/>
    </location>
    <ligand>
        <name>heme c</name>
        <dbReference type="ChEBI" id="CHEBI:61717"/>
        <label>2</label>
    </ligand>
</feature>
<feature type="domain" description="Cytochrome c" evidence="11">
    <location>
        <begin position="20"/>
        <end position="98"/>
    </location>
</feature>
<dbReference type="GO" id="GO:0005506">
    <property type="term" value="F:iron ion binding"/>
    <property type="evidence" value="ECO:0007669"/>
    <property type="project" value="InterPro"/>
</dbReference>
<dbReference type="PRINTS" id="PR00605">
    <property type="entry name" value="CYTCHROMECIC"/>
</dbReference>
<feature type="binding site" description="axial binding residue" evidence="9">
    <location>
        <position position="75"/>
    </location>
    <ligand>
        <name>heme c</name>
        <dbReference type="ChEBI" id="CHEBI:61717"/>
        <label>1</label>
    </ligand>
    <ligandPart>
        <name>Fe</name>
        <dbReference type="ChEBI" id="CHEBI:18248"/>
    </ligandPart>
</feature>
<reference evidence="12 13" key="1">
    <citation type="submission" date="2020-02" db="EMBL/GenBank/DDBJ databases">
        <authorList>
            <person name="Zhang X.-Y."/>
        </authorList>
    </citation>
    <scope>NUCLEOTIDE SEQUENCE [LARGE SCALE GENOMIC DNA]</scope>
    <source>
        <strain evidence="12 13">C33</strain>
    </source>
</reference>
<keyword evidence="6" id="KW-0249">Electron transport</keyword>
<keyword evidence="4 9" id="KW-0479">Metal-binding</keyword>
<feature type="binding site" description="axial binding residue" evidence="9">
    <location>
        <position position="132"/>
    </location>
    <ligand>
        <name>heme c</name>
        <dbReference type="ChEBI" id="CHEBI:61717"/>
        <label>2</label>
    </ligand>
    <ligandPart>
        <name>Fe</name>
        <dbReference type="ChEBI" id="CHEBI:18248"/>
    </ligandPart>
</feature>
<feature type="binding site" description="covalent" evidence="8">
    <location>
        <position position="35"/>
    </location>
    <ligand>
        <name>heme c</name>
        <dbReference type="ChEBI" id="CHEBI:61717"/>
        <label>1</label>
    </ligand>
</feature>
<evidence type="ECO:0000313" key="13">
    <source>
        <dbReference type="Proteomes" id="UP000484885"/>
    </source>
</evidence>
<dbReference type="PIRSF" id="PIRSF000005">
    <property type="entry name" value="Cytochrome_c4"/>
    <property type="match status" value="1"/>
</dbReference>
<dbReference type="AlphaFoldDB" id="A0A845V797"/>
<evidence type="ECO:0000256" key="9">
    <source>
        <dbReference type="PIRSR" id="PIRSR000005-2"/>
    </source>
</evidence>
<evidence type="ECO:0000256" key="5">
    <source>
        <dbReference type="ARBA" id="ARBA00022764"/>
    </source>
</evidence>
<feature type="binding site" description="covalent" evidence="8">
    <location>
        <position position="131"/>
    </location>
    <ligand>
        <name>heme c</name>
        <dbReference type="ChEBI" id="CHEBI:61717"/>
        <label>2</label>
    </ligand>
</feature>
<comment type="caution">
    <text evidence="12">The sequence shown here is derived from an EMBL/GenBank/DDBJ whole genome shotgun (WGS) entry which is preliminary data.</text>
</comment>
<dbReference type="GO" id="GO:0042597">
    <property type="term" value="C:periplasmic space"/>
    <property type="evidence" value="ECO:0007669"/>
    <property type="project" value="UniProtKB-SubCell"/>
</dbReference>
<feature type="signal peptide" evidence="10">
    <location>
        <begin position="1"/>
        <end position="18"/>
    </location>
</feature>
<evidence type="ECO:0000256" key="8">
    <source>
        <dbReference type="PIRSR" id="PIRSR000005-1"/>
    </source>
</evidence>
<name>A0A845V797_9GAMM</name>
<feature type="binding site" description="covalent" evidence="8">
    <location>
        <position position="32"/>
    </location>
    <ligand>
        <name>heme c</name>
        <dbReference type="ChEBI" id="CHEBI:61717"/>
        <label>1</label>
    </ligand>
</feature>
<accession>A0A845V797</accession>
<dbReference type="EMBL" id="JAAGSC010000041">
    <property type="protein sequence ID" value="NDY95825.1"/>
    <property type="molecule type" value="Genomic_DNA"/>
</dbReference>
<dbReference type="GO" id="GO:0020037">
    <property type="term" value="F:heme binding"/>
    <property type="evidence" value="ECO:0007669"/>
    <property type="project" value="InterPro"/>
</dbReference>
<evidence type="ECO:0000256" key="7">
    <source>
        <dbReference type="ARBA" id="ARBA00023004"/>
    </source>
</evidence>
<keyword evidence="13" id="KW-1185">Reference proteome</keyword>
<dbReference type="PROSITE" id="PS51007">
    <property type="entry name" value="CYTC"/>
    <property type="match status" value="2"/>
</dbReference>
<dbReference type="GO" id="GO:0009055">
    <property type="term" value="F:electron transfer activity"/>
    <property type="evidence" value="ECO:0007669"/>
    <property type="project" value="InterPro"/>
</dbReference>
<feature type="binding site" description="axial binding residue" evidence="9">
    <location>
        <position position="178"/>
    </location>
    <ligand>
        <name>heme c</name>
        <dbReference type="ChEBI" id="CHEBI:61717"/>
        <label>2</label>
    </ligand>
    <ligandPart>
        <name>Fe</name>
        <dbReference type="ChEBI" id="CHEBI:18248"/>
    </ligandPart>
</feature>
<dbReference type="Pfam" id="PF00034">
    <property type="entry name" value="Cytochrom_C"/>
    <property type="match status" value="2"/>
</dbReference>
<dbReference type="InterPro" id="IPR024167">
    <property type="entry name" value="Cytochrome_c4-like"/>
</dbReference>
<keyword evidence="7 9" id="KW-0408">Iron</keyword>
<dbReference type="PANTHER" id="PTHR33751">
    <property type="entry name" value="CBB3-TYPE CYTOCHROME C OXIDASE SUBUNIT FIXP"/>
    <property type="match status" value="1"/>
</dbReference>
<keyword evidence="10" id="KW-0732">Signal</keyword>
<evidence type="ECO:0000256" key="3">
    <source>
        <dbReference type="ARBA" id="ARBA00022617"/>
    </source>
</evidence>
<evidence type="ECO:0000256" key="4">
    <source>
        <dbReference type="ARBA" id="ARBA00022723"/>
    </source>
</evidence>
<dbReference type="InterPro" id="IPR009056">
    <property type="entry name" value="Cyt_c-like_dom"/>
</dbReference>
<dbReference type="InterPro" id="IPR036909">
    <property type="entry name" value="Cyt_c-like_dom_sf"/>
</dbReference>
<evidence type="ECO:0000259" key="11">
    <source>
        <dbReference type="PROSITE" id="PS51007"/>
    </source>
</evidence>
<dbReference type="InterPro" id="IPR050597">
    <property type="entry name" value="Cytochrome_c_Oxidase_Subunit"/>
</dbReference>
<evidence type="ECO:0000313" key="12">
    <source>
        <dbReference type="EMBL" id="NDY95825.1"/>
    </source>
</evidence>
<sequence length="211" mass="23064">MLRVWMMLLILAPAAVWAVGDPERGAELAEACAACHGQDGNSSVSDWPKIAGQHPDYAARQSRLIREQIRDVPEMYPMVMNLSDQDLQDIAAHYAEFDVEPGVADEELVERGQTLFQAGDLQAGIPSCSGCHGPAGDGIPGAHYPQLRGQHADYTADRLQRYRSGENYGDDDPYSHIMTAVARNLTDADIQALSSYIEGLYPARFAEGTSR</sequence>
<gene>
    <name evidence="12" type="ORF">G3I74_08805</name>
</gene>
<keyword evidence="3 8" id="KW-0349">Heme</keyword>
<dbReference type="PANTHER" id="PTHR33751:SF9">
    <property type="entry name" value="CYTOCHROME C4"/>
    <property type="match status" value="1"/>
</dbReference>
<dbReference type="InterPro" id="IPR008168">
    <property type="entry name" value="Cyt_C_IC"/>
</dbReference>
<organism evidence="12 13">
    <name type="scientific">Wenzhouxiangella limi</name>
    <dbReference type="NCBI Taxonomy" id="2707351"/>
    <lineage>
        <taxon>Bacteria</taxon>
        <taxon>Pseudomonadati</taxon>
        <taxon>Pseudomonadota</taxon>
        <taxon>Gammaproteobacteria</taxon>
        <taxon>Chromatiales</taxon>
        <taxon>Wenzhouxiangellaceae</taxon>
        <taxon>Wenzhouxiangella</taxon>
    </lineage>
</organism>
<dbReference type="SUPFAM" id="SSF46626">
    <property type="entry name" value="Cytochrome c"/>
    <property type="match status" value="2"/>
</dbReference>
<evidence type="ECO:0000256" key="1">
    <source>
        <dbReference type="ARBA" id="ARBA00004418"/>
    </source>
</evidence>
<evidence type="ECO:0000256" key="10">
    <source>
        <dbReference type="SAM" id="SignalP"/>
    </source>
</evidence>
<proteinExistence type="predicted"/>
<feature type="chain" id="PRO_5032783973" evidence="10">
    <location>
        <begin position="19"/>
        <end position="211"/>
    </location>
</feature>
<evidence type="ECO:0000256" key="6">
    <source>
        <dbReference type="ARBA" id="ARBA00022982"/>
    </source>
</evidence>
<keyword evidence="2" id="KW-0813">Transport</keyword>
<feature type="binding site" description="axial binding residue" evidence="9">
    <location>
        <position position="36"/>
    </location>
    <ligand>
        <name>heme c</name>
        <dbReference type="ChEBI" id="CHEBI:61717"/>
        <label>1</label>
    </ligand>
    <ligandPart>
        <name>Fe</name>
        <dbReference type="ChEBI" id="CHEBI:18248"/>
    </ligandPart>
</feature>
<dbReference type="Gene3D" id="1.10.760.10">
    <property type="entry name" value="Cytochrome c-like domain"/>
    <property type="match status" value="2"/>
</dbReference>
<evidence type="ECO:0000256" key="2">
    <source>
        <dbReference type="ARBA" id="ARBA00022448"/>
    </source>
</evidence>
<dbReference type="RefSeq" id="WP_164211232.1">
    <property type="nucleotide sequence ID" value="NZ_JAAGSC010000041.1"/>
</dbReference>
<protein>
    <submittedName>
        <fullName evidence="12">Cytochrome c4</fullName>
    </submittedName>
</protein>
<comment type="PTM">
    <text evidence="8">Binds 2 heme c groups covalently per subunit.</text>
</comment>
<keyword evidence="5" id="KW-0574">Periplasm</keyword>
<dbReference type="Proteomes" id="UP000484885">
    <property type="component" value="Unassembled WGS sequence"/>
</dbReference>
<comment type="subcellular location">
    <subcellularLocation>
        <location evidence="1">Periplasm</location>
    </subcellularLocation>
</comment>
<feature type="domain" description="Cytochrome c" evidence="11">
    <location>
        <begin position="107"/>
        <end position="201"/>
    </location>
</feature>